<sequence>MNLEDNSSANAFLEHLKENHIVVDMSDYGGFEKVEDLGFNLQKNDININATSGYVILQIYKAKKYPINFNRVLFYIKLIFYFIGI</sequence>
<evidence type="ECO:0000313" key="2">
    <source>
        <dbReference type="EMBL" id="MBO8434187.1"/>
    </source>
</evidence>
<protein>
    <recommendedName>
        <fullName evidence="1">Cyclophilin-like domain-containing protein</fullName>
    </recommendedName>
</protein>
<reference evidence="2" key="2">
    <citation type="journal article" date="2021" name="PeerJ">
        <title>Extensive microbial diversity within the chicken gut microbiome revealed by metagenomics and culture.</title>
        <authorList>
            <person name="Gilroy R."/>
            <person name="Ravi A."/>
            <person name="Getino M."/>
            <person name="Pursley I."/>
            <person name="Horton D.L."/>
            <person name="Alikhan N.F."/>
            <person name="Baker D."/>
            <person name="Gharbi K."/>
            <person name="Hall N."/>
            <person name="Watson M."/>
            <person name="Adriaenssens E.M."/>
            <person name="Foster-Nyarko E."/>
            <person name="Jarju S."/>
            <person name="Secka A."/>
            <person name="Antonio M."/>
            <person name="Oren A."/>
            <person name="Chaudhuri R.R."/>
            <person name="La Ragione R."/>
            <person name="Hildebrand F."/>
            <person name="Pallen M.J."/>
        </authorList>
    </citation>
    <scope>NUCLEOTIDE SEQUENCE</scope>
    <source>
        <strain evidence="2">F6-4510</strain>
    </source>
</reference>
<name>A0A9D9DWE0_9FIRM</name>
<feature type="domain" description="Cyclophilin-like" evidence="1">
    <location>
        <begin position="2"/>
        <end position="46"/>
    </location>
</feature>
<dbReference type="InterPro" id="IPR041183">
    <property type="entry name" value="Cyclophilin-like"/>
</dbReference>
<dbReference type="Pfam" id="PF18050">
    <property type="entry name" value="Cyclophil_like2"/>
    <property type="match status" value="1"/>
</dbReference>
<reference evidence="2" key="1">
    <citation type="submission" date="2020-10" db="EMBL/GenBank/DDBJ databases">
        <authorList>
            <person name="Gilroy R."/>
        </authorList>
    </citation>
    <scope>NUCLEOTIDE SEQUENCE</scope>
    <source>
        <strain evidence="2">F6-4510</strain>
    </source>
</reference>
<gene>
    <name evidence="2" type="ORF">IAC55_02530</name>
</gene>
<evidence type="ECO:0000259" key="1">
    <source>
        <dbReference type="Pfam" id="PF18050"/>
    </source>
</evidence>
<comment type="caution">
    <text evidence="2">The sequence shown here is derived from an EMBL/GenBank/DDBJ whole genome shotgun (WGS) entry which is preliminary data.</text>
</comment>
<accession>A0A9D9DWE0</accession>
<organism evidence="2 3">
    <name type="scientific">Candidatus Fimicola merdigallinarum</name>
    <dbReference type="NCBI Taxonomy" id="2840819"/>
    <lineage>
        <taxon>Bacteria</taxon>
        <taxon>Bacillati</taxon>
        <taxon>Bacillota</taxon>
        <taxon>Clostridia</taxon>
        <taxon>Lachnospirales</taxon>
        <taxon>Lachnospiraceae</taxon>
        <taxon>Lachnospiraceae incertae sedis</taxon>
        <taxon>Candidatus Fimicola</taxon>
    </lineage>
</organism>
<evidence type="ECO:0000313" key="3">
    <source>
        <dbReference type="Proteomes" id="UP000823611"/>
    </source>
</evidence>
<dbReference type="EMBL" id="JADIMX010000050">
    <property type="protein sequence ID" value="MBO8434187.1"/>
    <property type="molecule type" value="Genomic_DNA"/>
</dbReference>
<dbReference type="AlphaFoldDB" id="A0A9D9DWE0"/>
<proteinExistence type="predicted"/>
<dbReference type="Proteomes" id="UP000823611">
    <property type="component" value="Unassembled WGS sequence"/>
</dbReference>